<dbReference type="EMBL" id="CM023481">
    <property type="protein sequence ID" value="KAH6948149.1"/>
    <property type="molecule type" value="Genomic_DNA"/>
</dbReference>
<gene>
    <name evidence="1" type="ORF">HPB50_023099</name>
</gene>
<proteinExistence type="predicted"/>
<evidence type="ECO:0000313" key="1">
    <source>
        <dbReference type="EMBL" id="KAH6948149.1"/>
    </source>
</evidence>
<reference evidence="1" key="1">
    <citation type="submission" date="2020-05" db="EMBL/GenBank/DDBJ databases">
        <title>Large-scale comparative analyses of tick genomes elucidate their genetic diversity and vector capacities.</title>
        <authorList>
            <person name="Jia N."/>
            <person name="Wang J."/>
            <person name="Shi W."/>
            <person name="Du L."/>
            <person name="Sun Y."/>
            <person name="Zhan W."/>
            <person name="Jiang J."/>
            <person name="Wang Q."/>
            <person name="Zhang B."/>
            <person name="Ji P."/>
            <person name="Sakyi L.B."/>
            <person name="Cui X."/>
            <person name="Yuan T."/>
            <person name="Jiang B."/>
            <person name="Yang W."/>
            <person name="Lam T.T.-Y."/>
            <person name="Chang Q."/>
            <person name="Ding S."/>
            <person name="Wang X."/>
            <person name="Zhu J."/>
            <person name="Ruan X."/>
            <person name="Zhao L."/>
            <person name="Wei J."/>
            <person name="Que T."/>
            <person name="Du C."/>
            <person name="Cheng J."/>
            <person name="Dai P."/>
            <person name="Han X."/>
            <person name="Huang E."/>
            <person name="Gao Y."/>
            <person name="Liu J."/>
            <person name="Shao H."/>
            <person name="Ye R."/>
            <person name="Li L."/>
            <person name="Wei W."/>
            <person name="Wang X."/>
            <person name="Wang C."/>
            <person name="Yang T."/>
            <person name="Huo Q."/>
            <person name="Li W."/>
            <person name="Guo W."/>
            <person name="Chen H."/>
            <person name="Zhou L."/>
            <person name="Ni X."/>
            <person name="Tian J."/>
            <person name="Zhou Y."/>
            <person name="Sheng Y."/>
            <person name="Liu T."/>
            <person name="Pan Y."/>
            <person name="Xia L."/>
            <person name="Li J."/>
            <person name="Zhao F."/>
            <person name="Cao W."/>
        </authorList>
    </citation>
    <scope>NUCLEOTIDE SEQUENCE</scope>
    <source>
        <strain evidence="1">Hyas-2018</strain>
    </source>
</reference>
<comment type="caution">
    <text evidence="1">The sequence shown here is derived from an EMBL/GenBank/DDBJ whole genome shotgun (WGS) entry which is preliminary data.</text>
</comment>
<sequence length="90" mass="10085">MASGEVDCLEMEWCHLSQEAAPTSSEHDCLLGNVALGYTFAKFSAVHQVRMANGVFVLKPSYYHLMWVHKDSHIVERSAAVIWFTDALAQ</sequence>
<organism evidence="1 2">
    <name type="scientific">Hyalomma asiaticum</name>
    <name type="common">Tick</name>
    <dbReference type="NCBI Taxonomy" id="266040"/>
    <lineage>
        <taxon>Eukaryota</taxon>
        <taxon>Metazoa</taxon>
        <taxon>Ecdysozoa</taxon>
        <taxon>Arthropoda</taxon>
        <taxon>Chelicerata</taxon>
        <taxon>Arachnida</taxon>
        <taxon>Acari</taxon>
        <taxon>Parasitiformes</taxon>
        <taxon>Ixodida</taxon>
        <taxon>Ixodoidea</taxon>
        <taxon>Ixodidae</taxon>
        <taxon>Hyalomminae</taxon>
        <taxon>Hyalomma</taxon>
    </lineage>
</organism>
<dbReference type="Proteomes" id="UP000821845">
    <property type="component" value="Chromosome 1"/>
</dbReference>
<protein>
    <submittedName>
        <fullName evidence="1">Uncharacterized protein</fullName>
    </submittedName>
</protein>
<accession>A0ACB7TPQ7</accession>
<name>A0ACB7TPQ7_HYAAI</name>
<evidence type="ECO:0000313" key="2">
    <source>
        <dbReference type="Proteomes" id="UP000821845"/>
    </source>
</evidence>
<keyword evidence="2" id="KW-1185">Reference proteome</keyword>